<evidence type="ECO:0000313" key="1">
    <source>
        <dbReference type="EMBL" id="GAA0167374.1"/>
    </source>
</evidence>
<accession>A0AAV3QTG5</accession>
<dbReference type="EMBL" id="BAABME010006072">
    <property type="protein sequence ID" value="GAA0167374.1"/>
    <property type="molecule type" value="Genomic_DNA"/>
</dbReference>
<gene>
    <name evidence="1" type="ORF">LIER_22319</name>
</gene>
<evidence type="ECO:0000313" key="2">
    <source>
        <dbReference type="Proteomes" id="UP001454036"/>
    </source>
</evidence>
<dbReference type="AlphaFoldDB" id="A0AAV3QTG5"/>
<proteinExistence type="predicted"/>
<protein>
    <submittedName>
        <fullName evidence="1">Uncharacterized protein</fullName>
    </submittedName>
</protein>
<comment type="caution">
    <text evidence="1">The sequence shown here is derived from an EMBL/GenBank/DDBJ whole genome shotgun (WGS) entry which is preliminary data.</text>
</comment>
<organism evidence="1 2">
    <name type="scientific">Lithospermum erythrorhizon</name>
    <name type="common">Purple gromwell</name>
    <name type="synonym">Lithospermum officinale var. erythrorhizon</name>
    <dbReference type="NCBI Taxonomy" id="34254"/>
    <lineage>
        <taxon>Eukaryota</taxon>
        <taxon>Viridiplantae</taxon>
        <taxon>Streptophyta</taxon>
        <taxon>Embryophyta</taxon>
        <taxon>Tracheophyta</taxon>
        <taxon>Spermatophyta</taxon>
        <taxon>Magnoliopsida</taxon>
        <taxon>eudicotyledons</taxon>
        <taxon>Gunneridae</taxon>
        <taxon>Pentapetalae</taxon>
        <taxon>asterids</taxon>
        <taxon>lamiids</taxon>
        <taxon>Boraginales</taxon>
        <taxon>Boraginaceae</taxon>
        <taxon>Boraginoideae</taxon>
        <taxon>Lithospermeae</taxon>
        <taxon>Lithospermum</taxon>
    </lineage>
</organism>
<keyword evidence="2" id="KW-1185">Reference proteome</keyword>
<reference evidence="1 2" key="1">
    <citation type="submission" date="2024-01" db="EMBL/GenBank/DDBJ databases">
        <title>The complete chloroplast genome sequence of Lithospermum erythrorhizon: insights into the phylogenetic relationship among Boraginaceae species and the maternal lineages of purple gromwells.</title>
        <authorList>
            <person name="Okada T."/>
            <person name="Watanabe K."/>
        </authorList>
    </citation>
    <scope>NUCLEOTIDE SEQUENCE [LARGE SCALE GENOMIC DNA]</scope>
</reference>
<sequence>MGPKVPISWTTHGEESSLFVRDTAFIKSQVYVLRHAIPMKPNWTPYCEESALIMAGLVYDKMLTINVLTPSLSISAKVWEDVPNAADPIQVEVAAMKGRLFTPFSSQLVVRKSLIPGSEPVPVFQAKRSSTSEVPASASKRAKVEALQRINAPNLTPNTSPIKVISLDDELTVSAQERDGVKKKKYVIPPVFGRSSKAIIPLLAKSRASSKKGKGKGVSSQGEESSLDCYTSSHMKAPYTLPKIYVSRRSISGTTAVNAQYAAARREEMKDISSEQMQAELESIQVTLKEREEEVSSTKDALSAKQ</sequence>
<name>A0AAV3QTG5_LITER</name>
<dbReference type="Proteomes" id="UP001454036">
    <property type="component" value="Unassembled WGS sequence"/>
</dbReference>